<dbReference type="AlphaFoldDB" id="A0A1Y5FGK7"/>
<evidence type="ECO:0000313" key="2">
    <source>
        <dbReference type="EMBL" id="OUR99896.1"/>
    </source>
</evidence>
<dbReference type="InterPro" id="IPR000090">
    <property type="entry name" value="Flg_Motor_Flig"/>
</dbReference>
<organism evidence="2 3">
    <name type="scientific">Halobacteriovorax marinus</name>
    <dbReference type="NCBI Taxonomy" id="97084"/>
    <lineage>
        <taxon>Bacteria</taxon>
        <taxon>Pseudomonadati</taxon>
        <taxon>Bdellovibrionota</taxon>
        <taxon>Bacteriovoracia</taxon>
        <taxon>Bacteriovoracales</taxon>
        <taxon>Halobacteriovoraceae</taxon>
        <taxon>Halobacteriovorax</taxon>
    </lineage>
</organism>
<dbReference type="Pfam" id="PF01706">
    <property type="entry name" value="FliG_C"/>
    <property type="match status" value="1"/>
</dbReference>
<comment type="caution">
    <text evidence="2">The sequence shown here is derived from an EMBL/GenBank/DDBJ whole genome shotgun (WGS) entry which is preliminary data.</text>
</comment>
<dbReference type="PANTHER" id="PTHR30534:SF0">
    <property type="entry name" value="FLAGELLAR MOTOR SWITCH PROTEIN FLIG"/>
    <property type="match status" value="1"/>
</dbReference>
<gene>
    <name evidence="2" type="ORF">A9Q84_02380</name>
</gene>
<accession>A0A1Y5FGK7</accession>
<sequence length="141" mass="15862">MQFNGGVKAAAKMLSALPTADRLRILADIAKQDPQRAELLKREMVVFEDLLYLTVKMLVELLREINLDDLALALRIASPELRSHILGNVSKSIRLELEDVLNGKPRPVSEVEQCLEKIMDVVRRKVEKGELVLSANSEEMV</sequence>
<dbReference type="GO" id="GO:0071973">
    <property type="term" value="P:bacterial-type flagellum-dependent cell motility"/>
    <property type="evidence" value="ECO:0007669"/>
    <property type="project" value="InterPro"/>
</dbReference>
<dbReference type="EMBL" id="MAAO01000002">
    <property type="protein sequence ID" value="OUR99896.1"/>
    <property type="molecule type" value="Genomic_DNA"/>
</dbReference>
<dbReference type="Proteomes" id="UP000196531">
    <property type="component" value="Unassembled WGS sequence"/>
</dbReference>
<protein>
    <recommendedName>
        <fullName evidence="1">Flagellar motor switch protein FliG C-terminal domain-containing protein</fullName>
    </recommendedName>
</protein>
<evidence type="ECO:0000313" key="3">
    <source>
        <dbReference type="Proteomes" id="UP000196531"/>
    </source>
</evidence>
<dbReference type="SUPFAM" id="SSF48029">
    <property type="entry name" value="FliG"/>
    <property type="match status" value="1"/>
</dbReference>
<dbReference type="InterPro" id="IPR011002">
    <property type="entry name" value="FliG_a-hlx"/>
</dbReference>
<dbReference type="GO" id="GO:0003774">
    <property type="term" value="F:cytoskeletal motor activity"/>
    <property type="evidence" value="ECO:0007669"/>
    <property type="project" value="InterPro"/>
</dbReference>
<dbReference type="InterPro" id="IPR023087">
    <property type="entry name" value="Flg_Motor_Flig_C"/>
</dbReference>
<proteinExistence type="predicted"/>
<dbReference type="GO" id="GO:0009288">
    <property type="term" value="C:bacterial-type flagellum"/>
    <property type="evidence" value="ECO:0007669"/>
    <property type="project" value="InterPro"/>
</dbReference>
<evidence type="ECO:0000259" key="1">
    <source>
        <dbReference type="Pfam" id="PF01706"/>
    </source>
</evidence>
<name>A0A1Y5FGK7_9BACT</name>
<dbReference type="PANTHER" id="PTHR30534">
    <property type="entry name" value="FLAGELLAR MOTOR SWITCH PROTEIN FLIG"/>
    <property type="match status" value="1"/>
</dbReference>
<feature type="domain" description="Flagellar motor switch protein FliG C-terminal" evidence="1">
    <location>
        <begin position="28"/>
        <end position="133"/>
    </location>
</feature>
<reference evidence="3" key="1">
    <citation type="journal article" date="2017" name="Proc. Natl. Acad. Sci. U.S.A.">
        <title>Simulation of Deepwater Horizon oil plume reveals substrate specialization within a complex community of hydrocarbon-degraders.</title>
        <authorList>
            <person name="Hu P."/>
            <person name="Dubinsky E.A."/>
            <person name="Probst A.J."/>
            <person name="Wang J."/>
            <person name="Sieber C.M.K."/>
            <person name="Tom L.M."/>
            <person name="Gardinali P."/>
            <person name="Banfield J.F."/>
            <person name="Atlas R.M."/>
            <person name="Andersen G.L."/>
        </authorList>
    </citation>
    <scope>NUCLEOTIDE SEQUENCE [LARGE SCALE GENOMIC DNA]</scope>
</reference>
<dbReference type="PRINTS" id="PR00954">
    <property type="entry name" value="FLGMOTORFLIG"/>
</dbReference>
<dbReference type="Gene3D" id="1.10.220.30">
    <property type="match status" value="1"/>
</dbReference>
<dbReference type="GO" id="GO:0006935">
    <property type="term" value="P:chemotaxis"/>
    <property type="evidence" value="ECO:0007669"/>
    <property type="project" value="InterPro"/>
</dbReference>